<dbReference type="InterPro" id="IPR007844">
    <property type="entry name" value="AsmA"/>
</dbReference>
<organism evidence="2 3">
    <name type="scientific">Thalassotalea litorea</name>
    <dbReference type="NCBI Taxonomy" id="2020715"/>
    <lineage>
        <taxon>Bacteria</taxon>
        <taxon>Pseudomonadati</taxon>
        <taxon>Pseudomonadota</taxon>
        <taxon>Gammaproteobacteria</taxon>
        <taxon>Alteromonadales</taxon>
        <taxon>Colwelliaceae</taxon>
        <taxon>Thalassotalea</taxon>
    </lineage>
</organism>
<evidence type="ECO:0000313" key="2">
    <source>
        <dbReference type="EMBL" id="TLU64767.1"/>
    </source>
</evidence>
<gene>
    <name evidence="2" type="ORF">FE810_09895</name>
</gene>
<dbReference type="RefSeq" id="WP_138319903.1">
    <property type="nucleotide sequence ID" value="NZ_VCBC01000009.1"/>
</dbReference>
<dbReference type="EMBL" id="VCBC01000009">
    <property type="protein sequence ID" value="TLU64767.1"/>
    <property type="molecule type" value="Genomic_DNA"/>
</dbReference>
<dbReference type="AlphaFoldDB" id="A0A5R9IL23"/>
<keyword evidence="3" id="KW-1185">Reference proteome</keyword>
<protein>
    <recommendedName>
        <fullName evidence="1">AsmA domain-containing protein</fullName>
    </recommendedName>
</protein>
<proteinExistence type="predicted"/>
<dbReference type="Pfam" id="PF05170">
    <property type="entry name" value="AsmA"/>
    <property type="match status" value="1"/>
</dbReference>
<name>A0A5R9IL23_9GAMM</name>
<reference evidence="2 3" key="1">
    <citation type="submission" date="2019-05" db="EMBL/GenBank/DDBJ databases">
        <title>Genome sequences of Thalassotalea litorea 1K03283.</title>
        <authorList>
            <person name="Zhang D."/>
        </authorList>
    </citation>
    <scope>NUCLEOTIDE SEQUENCE [LARGE SCALE GENOMIC DNA]</scope>
    <source>
        <strain evidence="2 3">MCCC 1K03283</strain>
    </source>
</reference>
<feature type="domain" description="AsmA" evidence="1">
    <location>
        <begin position="65"/>
        <end position="183"/>
    </location>
</feature>
<sequence length="243" mass="26522">MKKLGIIALIILLFCGAALWYLASQDWNGFLKSQLEIRGTALMGEPVTVQEVDLKLMEGFGAIRGFKVANPEGFNAKHAIDFGEVAMDIDLESLRGSPIVIEHVTIKDPKAFIEFTGTASSNIQELISNVKKQLPKGNKQPQPKAEDKQETLIAIKKITLSGMAVKADTSKLNSKVYDVNVPAVELGSIGGDKGLPADQIGAELANRVLEVVEEQAEDMTKQTIMDKAEKEGKKLLDKLFKKD</sequence>
<dbReference type="Proteomes" id="UP000307790">
    <property type="component" value="Unassembled WGS sequence"/>
</dbReference>
<accession>A0A5R9IL23</accession>
<evidence type="ECO:0000259" key="1">
    <source>
        <dbReference type="Pfam" id="PF05170"/>
    </source>
</evidence>
<comment type="caution">
    <text evidence="2">The sequence shown here is derived from an EMBL/GenBank/DDBJ whole genome shotgun (WGS) entry which is preliminary data.</text>
</comment>
<evidence type="ECO:0000313" key="3">
    <source>
        <dbReference type="Proteomes" id="UP000307790"/>
    </source>
</evidence>
<dbReference type="OrthoDB" id="7062138at2"/>